<dbReference type="AlphaFoldDB" id="A0A6B1DMZ6"/>
<dbReference type="Pfam" id="PF02464">
    <property type="entry name" value="CinA"/>
    <property type="match status" value="1"/>
</dbReference>
<reference evidence="2" key="1">
    <citation type="submission" date="2019-09" db="EMBL/GenBank/DDBJ databases">
        <title>Characterisation of the sponge microbiome using genome-centric metagenomics.</title>
        <authorList>
            <person name="Engelberts J.P."/>
            <person name="Robbins S.J."/>
            <person name="De Goeij J.M."/>
            <person name="Aranda M."/>
            <person name="Bell S.C."/>
            <person name="Webster N.S."/>
        </authorList>
    </citation>
    <scope>NUCLEOTIDE SEQUENCE</scope>
    <source>
        <strain evidence="2">SB0662_bin_9</strain>
    </source>
</reference>
<comment type="caution">
    <text evidence="2">The sequence shown here is derived from an EMBL/GenBank/DDBJ whole genome shotgun (WGS) entry which is preliminary data.</text>
</comment>
<feature type="domain" description="CinA C-terminal" evidence="1">
    <location>
        <begin position="7"/>
        <end position="157"/>
    </location>
</feature>
<organism evidence="2">
    <name type="scientific">Caldilineaceae bacterium SB0662_bin_9</name>
    <dbReference type="NCBI Taxonomy" id="2605258"/>
    <lineage>
        <taxon>Bacteria</taxon>
        <taxon>Bacillati</taxon>
        <taxon>Chloroflexota</taxon>
        <taxon>Caldilineae</taxon>
        <taxon>Caldilineales</taxon>
        <taxon>Caldilineaceae</taxon>
    </lineage>
</organism>
<sequence length="167" mass="16941">MTEELVALAARIVAAYGAQGLTCATAESCTGGLVGHLLTEIPGSSASFMGAAVTYSYEAKEKVLGVDAGLLEAKGAVSAEVAAAMATGARELYEVDVAVAITGVAGPGGGTPDKPVGLVHLHLSGADGCEEGRRKVWPSDRRGNKELSAREALTMLDAWAANRKGAK</sequence>
<dbReference type="InterPro" id="IPR036653">
    <property type="entry name" value="CinA-like_C"/>
</dbReference>
<evidence type="ECO:0000313" key="2">
    <source>
        <dbReference type="EMBL" id="MYD88860.1"/>
    </source>
</evidence>
<dbReference type="Gene3D" id="3.90.950.20">
    <property type="entry name" value="CinA-like"/>
    <property type="match status" value="1"/>
</dbReference>
<accession>A0A6B1DMZ6</accession>
<dbReference type="InterPro" id="IPR008136">
    <property type="entry name" value="CinA_C"/>
</dbReference>
<proteinExistence type="predicted"/>
<dbReference type="EMBL" id="VXPY01000007">
    <property type="protein sequence ID" value="MYD88860.1"/>
    <property type="molecule type" value="Genomic_DNA"/>
</dbReference>
<protein>
    <submittedName>
        <fullName evidence="2">CinA family protein</fullName>
    </submittedName>
</protein>
<gene>
    <name evidence="2" type="ORF">F4Y08_00770</name>
</gene>
<evidence type="ECO:0000259" key="1">
    <source>
        <dbReference type="Pfam" id="PF02464"/>
    </source>
</evidence>
<dbReference type="SUPFAM" id="SSF142433">
    <property type="entry name" value="CinA-like"/>
    <property type="match status" value="1"/>
</dbReference>
<dbReference type="NCBIfam" id="TIGR00199">
    <property type="entry name" value="PncC_domain"/>
    <property type="match status" value="1"/>
</dbReference>
<name>A0A6B1DMZ6_9CHLR</name>